<feature type="transmembrane region" description="Helical" evidence="5">
    <location>
        <begin position="220"/>
        <end position="244"/>
    </location>
</feature>
<feature type="transmembrane region" description="Helical" evidence="5">
    <location>
        <begin position="75"/>
        <end position="95"/>
    </location>
</feature>
<evidence type="ECO:0008006" key="8">
    <source>
        <dbReference type="Google" id="ProtNLM"/>
    </source>
</evidence>
<feature type="transmembrane region" description="Helical" evidence="5">
    <location>
        <begin position="101"/>
        <end position="121"/>
    </location>
</feature>
<proteinExistence type="predicted"/>
<dbReference type="InterPro" id="IPR052951">
    <property type="entry name" value="Tellurite_res_ion_channel"/>
</dbReference>
<feature type="transmembrane region" description="Helical" evidence="5">
    <location>
        <begin position="133"/>
        <end position="155"/>
    </location>
</feature>
<evidence type="ECO:0000313" key="7">
    <source>
        <dbReference type="Proteomes" id="UP000838672"/>
    </source>
</evidence>
<keyword evidence="7" id="KW-1185">Reference proteome</keyword>
<dbReference type="Pfam" id="PF03595">
    <property type="entry name" value="SLAC1"/>
    <property type="match status" value="1"/>
</dbReference>
<feature type="transmembrane region" description="Helical" evidence="5">
    <location>
        <begin position="195"/>
        <end position="214"/>
    </location>
</feature>
<feature type="transmembrane region" description="Helical" evidence="5">
    <location>
        <begin position="281"/>
        <end position="307"/>
    </location>
</feature>
<reference evidence="6" key="1">
    <citation type="submission" date="2021-11" db="EMBL/GenBank/DDBJ databases">
        <authorList>
            <person name="Rodrigo-Torres L."/>
            <person name="Arahal R. D."/>
            <person name="Lucena T."/>
        </authorList>
    </citation>
    <scope>NUCLEOTIDE SEQUENCE</scope>
    <source>
        <strain evidence="6">CECT 7929</strain>
    </source>
</reference>
<dbReference type="RefSeq" id="WP_237464245.1">
    <property type="nucleotide sequence ID" value="NZ_CAKLDI010000001.1"/>
</dbReference>
<evidence type="ECO:0000256" key="2">
    <source>
        <dbReference type="ARBA" id="ARBA00022692"/>
    </source>
</evidence>
<comment type="caution">
    <text evidence="6">The sequence shown here is derived from an EMBL/GenBank/DDBJ whole genome shotgun (WGS) entry which is preliminary data.</text>
</comment>
<name>A0ABN8DMQ9_9VIBR</name>
<evidence type="ECO:0000256" key="3">
    <source>
        <dbReference type="ARBA" id="ARBA00022989"/>
    </source>
</evidence>
<dbReference type="CDD" id="cd09325">
    <property type="entry name" value="TDT_C4-dicarb_trans"/>
    <property type="match status" value="1"/>
</dbReference>
<feature type="transmembrane region" description="Helical" evidence="5">
    <location>
        <begin position="40"/>
        <end position="63"/>
    </location>
</feature>
<evidence type="ECO:0000256" key="1">
    <source>
        <dbReference type="ARBA" id="ARBA00004141"/>
    </source>
</evidence>
<sequence>MARLLFQLFRHVPTAQASLALAVMGSSLAWSLYWPSMTGVIRPICLGFAVLLLLPVLVKYCCYPHLFLQDLRHPLYGGLMAPISMCLLIIADYLTLLNLTLARAVWFPAIALHLGMMLYFYQHQIRNFRLIHLLPSWFLYPVGGISGTLAGPSLGFHQMTYVMTLVCIAIYFVMLPVVLYRLCFAGRLPRPARPTLAIMAAPVNLALAAYLANMSQPDPILVGALAGVAITMTILVYLCYFYLLRQRFQPSIAALTFPSVISVVAMYRLTSFFAQDHTHWLWLKALGIIELIVATGLMAWVIGHFILHYWHQRHFLLQLYRPPLAVEVNSAD</sequence>
<accession>A0ABN8DMQ9</accession>
<evidence type="ECO:0000256" key="4">
    <source>
        <dbReference type="ARBA" id="ARBA00023136"/>
    </source>
</evidence>
<evidence type="ECO:0000256" key="5">
    <source>
        <dbReference type="SAM" id="Phobius"/>
    </source>
</evidence>
<dbReference type="InterPro" id="IPR004695">
    <property type="entry name" value="SLAC1/Mae1/Ssu1/TehA"/>
</dbReference>
<comment type="subcellular location">
    <subcellularLocation>
        <location evidence="1">Membrane</location>
        <topology evidence="1">Multi-pass membrane protein</topology>
    </subcellularLocation>
</comment>
<organism evidence="6 7">
    <name type="scientific">Vibrio stylophorae</name>
    <dbReference type="NCBI Taxonomy" id="659351"/>
    <lineage>
        <taxon>Bacteria</taxon>
        <taxon>Pseudomonadati</taxon>
        <taxon>Pseudomonadota</taxon>
        <taxon>Gammaproteobacteria</taxon>
        <taxon>Vibrionales</taxon>
        <taxon>Vibrionaceae</taxon>
        <taxon>Vibrio</taxon>
    </lineage>
</organism>
<protein>
    <recommendedName>
        <fullName evidence="8">Tellurium resistance protein</fullName>
    </recommendedName>
</protein>
<evidence type="ECO:0000313" key="6">
    <source>
        <dbReference type="EMBL" id="CAH0532381.1"/>
    </source>
</evidence>
<feature type="transmembrane region" description="Helical" evidence="5">
    <location>
        <begin position="161"/>
        <end position="183"/>
    </location>
</feature>
<keyword evidence="4 5" id="KW-0472">Membrane</keyword>
<feature type="transmembrane region" description="Helical" evidence="5">
    <location>
        <begin position="12"/>
        <end position="34"/>
    </location>
</feature>
<feature type="transmembrane region" description="Helical" evidence="5">
    <location>
        <begin position="251"/>
        <end position="269"/>
    </location>
</feature>
<dbReference type="Proteomes" id="UP000838672">
    <property type="component" value="Unassembled WGS sequence"/>
</dbReference>
<dbReference type="PANTHER" id="PTHR37955:SF1">
    <property type="entry name" value="DEP DOMAIN-CONTAINING PROTEIN"/>
    <property type="match status" value="1"/>
</dbReference>
<dbReference type="PANTHER" id="PTHR37955">
    <property type="entry name" value="TELLURITE RESISTANCE PROTEIN TEHA"/>
    <property type="match status" value="1"/>
</dbReference>
<keyword evidence="3 5" id="KW-1133">Transmembrane helix</keyword>
<dbReference type="InterPro" id="IPR038665">
    <property type="entry name" value="Voltage-dep_anion_channel_sf"/>
</dbReference>
<keyword evidence="2 5" id="KW-0812">Transmembrane</keyword>
<dbReference type="EMBL" id="CAKLDI010000001">
    <property type="protein sequence ID" value="CAH0532381.1"/>
    <property type="molecule type" value="Genomic_DNA"/>
</dbReference>
<dbReference type="Gene3D" id="1.50.10.150">
    <property type="entry name" value="Voltage-dependent anion channel"/>
    <property type="match status" value="1"/>
</dbReference>
<gene>
    <name evidence="6" type="ORF">VST7929_00210</name>
</gene>